<evidence type="ECO:0000313" key="4">
    <source>
        <dbReference type="EMBL" id="WPB03364.1"/>
    </source>
</evidence>
<evidence type="ECO:0000259" key="2">
    <source>
        <dbReference type="PROSITE" id="PS50086"/>
    </source>
</evidence>
<evidence type="ECO:0000313" key="5">
    <source>
        <dbReference type="Proteomes" id="UP000230605"/>
    </source>
</evidence>
<accession>A0A2G5H8S2</accession>
<dbReference type="InterPro" id="IPR035969">
    <property type="entry name" value="Rab-GAP_TBC_sf"/>
</dbReference>
<dbReference type="GO" id="GO:0031267">
    <property type="term" value="F:small GTPase binding"/>
    <property type="evidence" value="ECO:0007669"/>
    <property type="project" value="TreeGrafter"/>
</dbReference>
<reference evidence="4 6" key="2">
    <citation type="submission" date="2023-09" db="EMBL/GenBank/DDBJ databases">
        <title>Complete-Gapless Cercospora beticola genome.</title>
        <authorList>
            <person name="Wyatt N.A."/>
            <person name="Spanner R.E."/>
            <person name="Bolton M.D."/>
        </authorList>
    </citation>
    <scope>NUCLEOTIDE SEQUENCE [LARGE SCALE GENOMIC DNA]</scope>
    <source>
        <strain evidence="4">Cb09-40</strain>
    </source>
</reference>
<dbReference type="OrthoDB" id="294251at2759"/>
<dbReference type="Gene3D" id="1.10.472.80">
    <property type="entry name" value="Ypt/Rab-GAP domain of gyp1p, domain 3"/>
    <property type="match status" value="1"/>
</dbReference>
<dbReference type="PANTHER" id="PTHR47219">
    <property type="entry name" value="RAB GTPASE-ACTIVATING PROTEIN 1-LIKE"/>
    <property type="match status" value="1"/>
</dbReference>
<feature type="region of interest" description="Disordered" evidence="1">
    <location>
        <begin position="203"/>
        <end position="255"/>
    </location>
</feature>
<proteinExistence type="predicted"/>
<feature type="domain" description="Rab-GAP TBC" evidence="2">
    <location>
        <begin position="383"/>
        <end position="575"/>
    </location>
</feature>
<dbReference type="SUPFAM" id="SSF47923">
    <property type="entry name" value="Ypt/Rab-GAP domain of gyp1p"/>
    <property type="match status" value="2"/>
</dbReference>
<name>A0A2G5H8S2_CERBT</name>
<feature type="region of interest" description="Disordered" evidence="1">
    <location>
        <begin position="344"/>
        <end position="370"/>
    </location>
</feature>
<feature type="compositionally biased region" description="Basic and acidic residues" evidence="1">
    <location>
        <begin position="49"/>
        <end position="63"/>
    </location>
</feature>
<feature type="compositionally biased region" description="Basic and acidic residues" evidence="1">
    <location>
        <begin position="291"/>
        <end position="311"/>
    </location>
</feature>
<dbReference type="InterPro" id="IPR050302">
    <property type="entry name" value="Rab_GAP_TBC_domain"/>
</dbReference>
<sequence length="676" mass="74449">MNQELSRQSSLTSFPDPDLSTVASLQGTGIEPRADHLVEASDLEQDAPVFERDATSTTTRERALSEPLSELLDGGGHPSMFDTQELDLGNPQNLAIASKDSIQRVVRHRGAVELVRHLSRLLAERDAHVTALTRLAEEYKVPKERIAETADRVKQAENRRRSLAKAASEELVQRNGSVTSKAPSIAEELPEANGNATIRGLTRFFGGNGKGTTKKKESAVASLQSSSSSRSSSIQPSAARAAKAPRPKSIDVQSLNSVASGDSMGWATTLFGGMSAAGGTIKGLGGSGNRRASEREPREPVEMSTRHDERTLPPTLSKNLLSQPAPTPHDAEWNRFLNRVQRSREQAGEEARSGELIGASRFGNEGSTGKQKQEMLTKLVLGGIPMRFRHAIWMELSNTQSVVQPDAYELYLNADTENSDPTEVDAILKDVPRTLTSKYDYYAEKGYDRLRRLLIAFVSKYPGLGYTQGLNMIAGYLLLAIPDESDAFWMLCNMVDSFFPVDYFSKATAMSIPIADNIVLRSYVKEQLPKLAAKMDSLDIAPEHTVPLSWFLTAFTSVLPESVLLRIWDVWLCVPGQKTFIFNVALTLLAIHQKGLMDCEDQSEFWAYMSNKIKVSEEPEKVNDLIKSAFVMRKRLELVEQRRAVEVKKSMRRTASTEALYSPDGEAAHGGALSST</sequence>
<dbReference type="EMBL" id="CP134188">
    <property type="protein sequence ID" value="WPB03364.1"/>
    <property type="molecule type" value="Genomic_DNA"/>
</dbReference>
<evidence type="ECO:0000256" key="1">
    <source>
        <dbReference type="SAM" id="MobiDB-lite"/>
    </source>
</evidence>
<feature type="region of interest" description="Disordered" evidence="1">
    <location>
        <begin position="162"/>
        <end position="185"/>
    </location>
</feature>
<dbReference type="InterPro" id="IPR000195">
    <property type="entry name" value="Rab-GAP-TBC_dom"/>
</dbReference>
<gene>
    <name evidence="3" type="ORF">CB0940_07416</name>
    <name evidence="4" type="ORF">RHO25_008002</name>
</gene>
<evidence type="ECO:0000313" key="3">
    <source>
        <dbReference type="EMBL" id="PIA88931.1"/>
    </source>
</evidence>
<keyword evidence="6" id="KW-1185">Reference proteome</keyword>
<organism evidence="3 5">
    <name type="scientific">Cercospora beticola</name>
    <name type="common">Sugarbeet leaf spot fungus</name>
    <dbReference type="NCBI Taxonomy" id="122368"/>
    <lineage>
        <taxon>Eukaryota</taxon>
        <taxon>Fungi</taxon>
        <taxon>Dikarya</taxon>
        <taxon>Ascomycota</taxon>
        <taxon>Pezizomycotina</taxon>
        <taxon>Dothideomycetes</taxon>
        <taxon>Dothideomycetidae</taxon>
        <taxon>Mycosphaerellales</taxon>
        <taxon>Mycosphaerellaceae</taxon>
        <taxon>Cercospora</taxon>
    </lineage>
</organism>
<feature type="compositionally biased region" description="Low complexity" evidence="1">
    <location>
        <begin position="219"/>
        <end position="244"/>
    </location>
</feature>
<feature type="compositionally biased region" description="Polar residues" evidence="1">
    <location>
        <begin position="1"/>
        <end position="13"/>
    </location>
</feature>
<evidence type="ECO:0000313" key="6">
    <source>
        <dbReference type="Proteomes" id="UP001302367"/>
    </source>
</evidence>
<dbReference type="EMBL" id="LKMD01000108">
    <property type="protein sequence ID" value="PIA88931.1"/>
    <property type="molecule type" value="Genomic_DNA"/>
</dbReference>
<dbReference type="PANTHER" id="PTHR47219:SF20">
    <property type="entry name" value="TBC1 DOMAIN FAMILY MEMBER 2B"/>
    <property type="match status" value="1"/>
</dbReference>
<dbReference type="Gene3D" id="1.10.8.270">
    <property type="entry name" value="putative rabgap domain of human tbc1 domain family member 14 like domains"/>
    <property type="match status" value="1"/>
</dbReference>
<dbReference type="Proteomes" id="UP001302367">
    <property type="component" value="Chromosome 5"/>
</dbReference>
<dbReference type="SMART" id="SM00164">
    <property type="entry name" value="TBC"/>
    <property type="match status" value="1"/>
</dbReference>
<dbReference type="Pfam" id="PF00566">
    <property type="entry name" value="RabGAP-TBC"/>
    <property type="match status" value="1"/>
</dbReference>
<dbReference type="AlphaFoldDB" id="A0A2G5H8S2"/>
<feature type="compositionally biased region" description="Basic and acidic residues" evidence="1">
    <location>
        <begin position="344"/>
        <end position="353"/>
    </location>
</feature>
<feature type="region of interest" description="Disordered" evidence="1">
    <location>
        <begin position="279"/>
        <end position="331"/>
    </location>
</feature>
<dbReference type="GO" id="GO:0005096">
    <property type="term" value="F:GTPase activator activity"/>
    <property type="evidence" value="ECO:0007669"/>
    <property type="project" value="TreeGrafter"/>
</dbReference>
<reference evidence="3 5" key="1">
    <citation type="submission" date="2015-10" db="EMBL/GenBank/DDBJ databases">
        <title>The cercosporin biosynthetic gene cluster was horizontally transferred to several fungal lineages and shown to be expanded in Cercospora beticola based on microsynteny with recipient genomes.</title>
        <authorList>
            <person name="De Jonge R."/>
            <person name="Ebert M.K."/>
            <person name="Suttle J.C."/>
            <person name="Jurick Ii W.M."/>
            <person name="Secor G.A."/>
            <person name="Thomma B.P."/>
            <person name="Van De Peer Y."/>
            <person name="Bolton M.D."/>
        </authorList>
    </citation>
    <scope>NUCLEOTIDE SEQUENCE [LARGE SCALE GENOMIC DNA]</scope>
    <source>
        <strain evidence="3 5">09-40</strain>
    </source>
</reference>
<protein>
    <submittedName>
        <fullName evidence="3">TBC domain-containing protein</fullName>
    </submittedName>
</protein>
<dbReference type="PROSITE" id="PS50086">
    <property type="entry name" value="TBC_RABGAP"/>
    <property type="match status" value="1"/>
</dbReference>
<feature type="region of interest" description="Disordered" evidence="1">
    <location>
        <begin position="1"/>
        <end position="63"/>
    </location>
</feature>
<dbReference type="Proteomes" id="UP000230605">
    <property type="component" value="Chromosome 5"/>
</dbReference>
<feature type="compositionally biased region" description="Polar residues" evidence="1">
    <location>
        <begin position="314"/>
        <end position="324"/>
    </location>
</feature>